<dbReference type="RefSeq" id="WP_176005795.1">
    <property type="nucleotide sequence ID" value="NZ_JABWMI010000010.1"/>
</dbReference>
<organism evidence="1 2">
    <name type="scientific">Flavobacterium agri</name>
    <dbReference type="NCBI Taxonomy" id="2743471"/>
    <lineage>
        <taxon>Bacteria</taxon>
        <taxon>Pseudomonadati</taxon>
        <taxon>Bacteroidota</taxon>
        <taxon>Flavobacteriia</taxon>
        <taxon>Flavobacteriales</taxon>
        <taxon>Flavobacteriaceae</taxon>
        <taxon>Flavobacterium</taxon>
    </lineage>
</organism>
<dbReference type="EMBL" id="JACBJI010000003">
    <property type="protein sequence ID" value="NYA70985.1"/>
    <property type="molecule type" value="Genomic_DNA"/>
</dbReference>
<evidence type="ECO:0000313" key="1">
    <source>
        <dbReference type="EMBL" id="NYA70985.1"/>
    </source>
</evidence>
<dbReference type="InterPro" id="IPR012657">
    <property type="entry name" value="23S_rRNA-intervening_sequence"/>
</dbReference>
<sequence>MGDNVVREKSFSFAVKVVKACRKISDEKKEFVLSKQLMRSGTSIGANVREAINAQSKADFIHKLAIAQKESDETIYWLELMKATDFIGKTEFDELHTEATEILRIIRSIILSTKRNS</sequence>
<comment type="caution">
    <text evidence="1">The sequence shown here is derived from an EMBL/GenBank/DDBJ whole genome shotgun (WGS) entry which is preliminary data.</text>
</comment>
<protein>
    <submittedName>
        <fullName evidence="1">Four helix bundle protein</fullName>
    </submittedName>
</protein>
<accession>A0A7Y8Y466</accession>
<dbReference type="PIRSF" id="PIRSF035652">
    <property type="entry name" value="CHP02436"/>
    <property type="match status" value="1"/>
</dbReference>
<dbReference type="InterPro" id="IPR036583">
    <property type="entry name" value="23S_rRNA_IVS_sf"/>
</dbReference>
<evidence type="ECO:0000313" key="2">
    <source>
        <dbReference type="Proteomes" id="UP000535020"/>
    </source>
</evidence>
<proteinExistence type="predicted"/>
<dbReference type="PANTHER" id="PTHR38471:SF2">
    <property type="entry name" value="FOUR HELIX BUNDLE PROTEIN"/>
    <property type="match status" value="1"/>
</dbReference>
<dbReference type="Pfam" id="PF05635">
    <property type="entry name" value="23S_rRNA_IVP"/>
    <property type="match status" value="1"/>
</dbReference>
<dbReference type="NCBIfam" id="TIGR02436">
    <property type="entry name" value="four helix bundle protein"/>
    <property type="match status" value="1"/>
</dbReference>
<gene>
    <name evidence="1" type="ORF">HZF10_08650</name>
</gene>
<reference evidence="1 2" key="1">
    <citation type="submission" date="2020-07" db="EMBL/GenBank/DDBJ databases">
        <authorList>
            <person name="Sun Q."/>
        </authorList>
    </citation>
    <scope>NUCLEOTIDE SEQUENCE [LARGE SCALE GENOMIC DNA]</scope>
    <source>
        <strain evidence="1 2">MAH-1</strain>
    </source>
</reference>
<keyword evidence="2" id="KW-1185">Reference proteome</keyword>
<dbReference type="SUPFAM" id="SSF158446">
    <property type="entry name" value="IVS-encoded protein-like"/>
    <property type="match status" value="1"/>
</dbReference>
<dbReference type="PANTHER" id="PTHR38471">
    <property type="entry name" value="FOUR HELIX BUNDLE PROTEIN"/>
    <property type="match status" value="1"/>
</dbReference>
<dbReference type="AlphaFoldDB" id="A0A7Y8Y466"/>
<dbReference type="Proteomes" id="UP000535020">
    <property type="component" value="Unassembled WGS sequence"/>
</dbReference>
<dbReference type="Gene3D" id="1.20.1440.60">
    <property type="entry name" value="23S rRNA-intervening sequence"/>
    <property type="match status" value="1"/>
</dbReference>
<name>A0A7Y8Y466_9FLAO</name>